<evidence type="ECO:0000256" key="1">
    <source>
        <dbReference type="ARBA" id="ARBA00001933"/>
    </source>
</evidence>
<proteinExistence type="predicted"/>
<dbReference type="PIRSF" id="PIRSF000524">
    <property type="entry name" value="SPT"/>
    <property type="match status" value="1"/>
</dbReference>
<dbReference type="InterPro" id="IPR015422">
    <property type="entry name" value="PyrdxlP-dep_Trfase_small"/>
</dbReference>
<dbReference type="PANTHER" id="PTHR42778:SF1">
    <property type="entry name" value="2-AMINOETHYLPHOSPHONATE--PYRUVATE TRANSAMINASE"/>
    <property type="match status" value="1"/>
</dbReference>
<dbReference type="PANTHER" id="PTHR42778">
    <property type="entry name" value="2-AMINOETHYLPHOSPHONATE--PYRUVATE TRANSAMINASE"/>
    <property type="match status" value="1"/>
</dbReference>
<keyword evidence="3 8" id="KW-0808">Transferase</keyword>
<dbReference type="InterPro" id="IPR015421">
    <property type="entry name" value="PyrdxlP-dep_Trfase_major"/>
</dbReference>
<comment type="cofactor">
    <cofactor evidence="1 6">
        <name>pyridoxal 5'-phosphate</name>
        <dbReference type="ChEBI" id="CHEBI:597326"/>
    </cofactor>
</comment>
<keyword evidence="4 6" id="KW-0663">Pyridoxal phosphate</keyword>
<dbReference type="Gene3D" id="3.40.640.10">
    <property type="entry name" value="Type I PLP-dependent aspartate aminotransferase-like (Major domain)"/>
    <property type="match status" value="1"/>
</dbReference>
<feature type="modified residue" description="N6-(pyridoxal phosphate)lysine" evidence="6">
    <location>
        <position position="188"/>
    </location>
</feature>
<dbReference type="Gene3D" id="3.90.1150.10">
    <property type="entry name" value="Aspartate Aminotransferase, domain 1"/>
    <property type="match status" value="1"/>
</dbReference>
<name>A0A2X3B344_9HELI</name>
<evidence type="ECO:0000313" key="9">
    <source>
        <dbReference type="Proteomes" id="UP000250166"/>
    </source>
</evidence>
<evidence type="ECO:0000256" key="2">
    <source>
        <dbReference type="ARBA" id="ARBA00022576"/>
    </source>
</evidence>
<evidence type="ECO:0000256" key="4">
    <source>
        <dbReference type="ARBA" id="ARBA00022898"/>
    </source>
</evidence>
<dbReference type="EC" id="2.6.1.37" evidence="8"/>
<evidence type="ECO:0000313" key="8">
    <source>
        <dbReference type="EMBL" id="SQB98312.1"/>
    </source>
</evidence>
<protein>
    <submittedName>
        <fullName evidence="8">Serine-pyruvate/aspartate aminotransferase class-V</fullName>
        <ecNumber evidence="8">2.6.1.37</ecNumber>
    </submittedName>
</protein>
<dbReference type="Proteomes" id="UP000250166">
    <property type="component" value="Unassembled WGS sequence"/>
</dbReference>
<sequence>MTNVLLNPGPANTTLNVKLAQVVEDICPREREFGVTMEEVSNGLVEFVQGGVNKKAVLFGGSGTLAVESALSSIVGANDKLAIITNGAYGKRMEEIAKAHSLNFVVFQSSFLEPLDFDDVANFLQKEQPNFIAIIHSETTSGLLNDLHTLSKIAKNIDAKIIADCMSSYACYPLNLDEVDFIIASSNKNIQAIAGVSFVIANEDNILKASHSKSLYLNLKAQYEYFKAHFQMRFTPPVQTIYALKTAIDELRAEGLNMRFERYKANNTLLREGLKSLGFEIFPKRSFGVIITAITLPNNMSFESLHTHCKNHGYTIYPGKIDGLNMFRIANIGAITQNEIRGFLEVLRNFEK</sequence>
<dbReference type="InterPro" id="IPR000192">
    <property type="entry name" value="Aminotrans_V_dom"/>
</dbReference>
<feature type="domain" description="Aminotransferase class V" evidence="7">
    <location>
        <begin position="23"/>
        <end position="279"/>
    </location>
</feature>
<dbReference type="InterPro" id="IPR015424">
    <property type="entry name" value="PyrdxlP-dep_Trfase"/>
</dbReference>
<evidence type="ECO:0000256" key="3">
    <source>
        <dbReference type="ARBA" id="ARBA00022679"/>
    </source>
</evidence>
<dbReference type="SUPFAM" id="SSF53383">
    <property type="entry name" value="PLP-dependent transferases"/>
    <property type="match status" value="1"/>
</dbReference>
<accession>A0A2X3B344</accession>
<gene>
    <name evidence="8" type="primary">phnW</name>
    <name evidence="8" type="ORF">NCTC13102_00769</name>
</gene>
<dbReference type="RefSeq" id="WP_112058474.1">
    <property type="nucleotide sequence ID" value="NZ_UAWL01000006.1"/>
</dbReference>
<organism evidence="8 9">
    <name type="scientific">Helicobacter fennelliae</name>
    <dbReference type="NCBI Taxonomy" id="215"/>
    <lineage>
        <taxon>Bacteria</taxon>
        <taxon>Pseudomonadati</taxon>
        <taxon>Campylobacterota</taxon>
        <taxon>Epsilonproteobacteria</taxon>
        <taxon>Campylobacterales</taxon>
        <taxon>Helicobacteraceae</taxon>
        <taxon>Helicobacter</taxon>
    </lineage>
</organism>
<dbReference type="Pfam" id="PF00266">
    <property type="entry name" value="Aminotran_5"/>
    <property type="match status" value="1"/>
</dbReference>
<evidence type="ECO:0000256" key="5">
    <source>
        <dbReference type="PIRSR" id="PIRSR000524-1"/>
    </source>
</evidence>
<dbReference type="GO" id="GO:0047304">
    <property type="term" value="F:2-aminoethylphosphonate-pyruvate transaminase activity"/>
    <property type="evidence" value="ECO:0007669"/>
    <property type="project" value="UniProtKB-EC"/>
</dbReference>
<dbReference type="AlphaFoldDB" id="A0A2X3B344"/>
<dbReference type="EMBL" id="UAWL01000006">
    <property type="protein sequence ID" value="SQB98312.1"/>
    <property type="molecule type" value="Genomic_DNA"/>
</dbReference>
<keyword evidence="2 8" id="KW-0032">Aminotransferase</keyword>
<feature type="binding site" evidence="5">
    <location>
        <position position="328"/>
    </location>
    <ligand>
        <name>substrate</name>
    </ligand>
</feature>
<dbReference type="InterPro" id="IPR024169">
    <property type="entry name" value="SP_NH2Trfase/AEP_transaminase"/>
</dbReference>
<keyword evidence="8" id="KW-0670">Pyruvate</keyword>
<evidence type="ECO:0000256" key="6">
    <source>
        <dbReference type="PIRSR" id="PIRSR000524-50"/>
    </source>
</evidence>
<reference evidence="8 9" key="1">
    <citation type="submission" date="2018-06" db="EMBL/GenBank/DDBJ databases">
        <authorList>
            <consortium name="Pathogen Informatics"/>
            <person name="Doyle S."/>
        </authorList>
    </citation>
    <scope>NUCLEOTIDE SEQUENCE [LARGE SCALE GENOMIC DNA]</scope>
    <source>
        <strain evidence="8 9">NCTC13102</strain>
    </source>
</reference>
<evidence type="ECO:0000259" key="7">
    <source>
        <dbReference type="Pfam" id="PF00266"/>
    </source>
</evidence>